<dbReference type="InterPro" id="IPR036259">
    <property type="entry name" value="MFS_trans_sf"/>
</dbReference>
<feature type="transmembrane region" description="Helical" evidence="7">
    <location>
        <begin position="75"/>
        <end position="94"/>
    </location>
</feature>
<dbReference type="EMBL" id="JARBDR010000919">
    <property type="protein sequence ID" value="KAJ8300054.1"/>
    <property type="molecule type" value="Genomic_DNA"/>
</dbReference>
<dbReference type="Gene3D" id="1.20.1250.20">
    <property type="entry name" value="MFS general substrate transporter like domains"/>
    <property type="match status" value="2"/>
</dbReference>
<name>A0ABQ9E408_TEGGR</name>
<reference evidence="8 9" key="1">
    <citation type="submission" date="2022-12" db="EMBL/GenBank/DDBJ databases">
        <title>Chromosome-level genome of Tegillarca granosa.</title>
        <authorList>
            <person name="Kim J."/>
        </authorList>
    </citation>
    <scope>NUCLEOTIDE SEQUENCE [LARGE SCALE GENOMIC DNA]</scope>
    <source>
        <strain evidence="8">Teg-2019</strain>
        <tissue evidence="8">Adductor muscle</tissue>
    </source>
</reference>
<comment type="similarity">
    <text evidence="2">Belongs to the major facilitator superfamily. Nitrate/nitrite porter (TC 2.A.1.8) family.</text>
</comment>
<feature type="compositionally biased region" description="Polar residues" evidence="6">
    <location>
        <begin position="310"/>
        <end position="322"/>
    </location>
</feature>
<keyword evidence="4 7" id="KW-1133">Transmembrane helix</keyword>
<organism evidence="8 9">
    <name type="scientific">Tegillarca granosa</name>
    <name type="common">Malaysian cockle</name>
    <name type="synonym">Anadara granosa</name>
    <dbReference type="NCBI Taxonomy" id="220873"/>
    <lineage>
        <taxon>Eukaryota</taxon>
        <taxon>Metazoa</taxon>
        <taxon>Spiralia</taxon>
        <taxon>Lophotrochozoa</taxon>
        <taxon>Mollusca</taxon>
        <taxon>Bivalvia</taxon>
        <taxon>Autobranchia</taxon>
        <taxon>Pteriomorphia</taxon>
        <taxon>Arcoida</taxon>
        <taxon>Arcoidea</taxon>
        <taxon>Arcidae</taxon>
        <taxon>Tegillarca</taxon>
    </lineage>
</organism>
<feature type="region of interest" description="Disordered" evidence="6">
    <location>
        <begin position="274"/>
        <end position="378"/>
    </location>
</feature>
<feature type="transmembrane region" description="Helical" evidence="7">
    <location>
        <begin position="585"/>
        <end position="610"/>
    </location>
</feature>
<feature type="transmembrane region" description="Helical" evidence="7">
    <location>
        <begin position="106"/>
        <end position="126"/>
    </location>
</feature>
<keyword evidence="3 7" id="KW-0812">Transmembrane</keyword>
<feature type="transmembrane region" description="Helical" evidence="7">
    <location>
        <begin position="195"/>
        <end position="218"/>
    </location>
</feature>
<comment type="caution">
    <text evidence="8">The sequence shown here is derived from an EMBL/GenBank/DDBJ whole genome shotgun (WGS) entry which is preliminary data.</text>
</comment>
<comment type="subcellular location">
    <subcellularLocation>
        <location evidence="1">Membrane</location>
        <topology evidence="1">Multi-pass membrane protein</topology>
    </subcellularLocation>
</comment>
<feature type="transmembrane region" description="Helical" evidence="7">
    <location>
        <begin position="557"/>
        <end position="579"/>
    </location>
</feature>
<evidence type="ECO:0000313" key="9">
    <source>
        <dbReference type="Proteomes" id="UP001217089"/>
    </source>
</evidence>
<evidence type="ECO:0000256" key="7">
    <source>
        <dbReference type="SAM" id="Phobius"/>
    </source>
</evidence>
<keyword evidence="9" id="KW-1185">Reference proteome</keyword>
<evidence type="ECO:0000256" key="6">
    <source>
        <dbReference type="SAM" id="MobiDB-lite"/>
    </source>
</evidence>
<feature type="transmembrane region" description="Helical" evidence="7">
    <location>
        <begin position="162"/>
        <end position="183"/>
    </location>
</feature>
<evidence type="ECO:0000256" key="5">
    <source>
        <dbReference type="ARBA" id="ARBA00023136"/>
    </source>
</evidence>
<feature type="transmembrane region" description="Helical" evidence="7">
    <location>
        <begin position="524"/>
        <end position="545"/>
    </location>
</feature>
<evidence type="ECO:0000313" key="8">
    <source>
        <dbReference type="EMBL" id="KAJ8300054.1"/>
    </source>
</evidence>
<feature type="transmembrane region" description="Helical" evidence="7">
    <location>
        <begin position="138"/>
        <end position="156"/>
    </location>
</feature>
<evidence type="ECO:0000256" key="3">
    <source>
        <dbReference type="ARBA" id="ARBA00022692"/>
    </source>
</evidence>
<sequence>MNSCYITLFSQGFVQKFNKFFSFGGNLKMTRKSKNLCVRILRTIQAKQIEADELGKAKSFRLFSIARPYMRSFHASWFCFFVAFTSWFGIQPLLPTIRKELGLTKVQLAHSGIASISATIAVRVFIGPLCDKFGPKRVMALILFCGAIPMALAGLVKDAIGLIILRLFIGLLGGSFVPCQFWTTAMFNVNVVGTANALVGGWGNLGGGFTFILMPGLFELVKICGADEFLAWKIAVAIPGLYMHSLSILFTSDDCPQGKWDLRVMPEIDIDITADDTDDDNVSVSGEKKDKSTDEQDQDKINDRKEIASIQENKQSNGISNDHTFEKYKTSPPKNDSFQHRHIKHLQNKTEQDNTHQQRRKSIPLTQIGHNKGKRSSLQYETPEDFSTGKINPAFDSSEEGFQGQRKHTLTSISEVQVEENNGGEDKKHACRKYGFAYLSIAILVIQYGMCFGVEISVNTVMNLYFLYRFKIEGCVETNAVITNNATSTLNASSTSLFNTTMPTLTTLPSNELNSCSILNQNQASLIASLFGLMNLFARALGGIFSDVLRKYYAIPGRIFALFICLFCEGCLLIVFSQMTTIPTAIVAMVFFSLFVQMSEGATFAVVPYVILRRVGVVAGLVGAGGNLGAVIWNAIWSELVAVDPSRYFWIVGIVQFQADMSILKTRVSANSERIQRCEYGQADLDDGMRYLEQDKEELFKMTNELKEQIETSF</sequence>
<dbReference type="InterPro" id="IPR044772">
    <property type="entry name" value="NO3_transporter"/>
</dbReference>
<accession>A0ABQ9E408</accession>
<protein>
    <submittedName>
        <fullName evidence="8">Uncharacterized protein</fullName>
    </submittedName>
</protein>
<keyword evidence="5 7" id="KW-0472">Membrane</keyword>
<feature type="compositionally biased region" description="Basic and acidic residues" evidence="6">
    <location>
        <begin position="286"/>
        <end position="307"/>
    </location>
</feature>
<feature type="transmembrane region" description="Helical" evidence="7">
    <location>
        <begin position="617"/>
        <end position="636"/>
    </location>
</feature>
<dbReference type="Pfam" id="PF07690">
    <property type="entry name" value="MFS_1"/>
    <property type="match status" value="1"/>
</dbReference>
<dbReference type="PANTHER" id="PTHR23515">
    <property type="entry name" value="HIGH-AFFINITY NITRATE TRANSPORTER 2.3"/>
    <property type="match status" value="1"/>
</dbReference>
<dbReference type="InterPro" id="IPR011701">
    <property type="entry name" value="MFS"/>
</dbReference>
<feature type="transmembrane region" description="Helical" evidence="7">
    <location>
        <begin position="436"/>
        <end position="458"/>
    </location>
</feature>
<dbReference type="SUPFAM" id="SSF103473">
    <property type="entry name" value="MFS general substrate transporter"/>
    <property type="match status" value="1"/>
</dbReference>
<evidence type="ECO:0000256" key="4">
    <source>
        <dbReference type="ARBA" id="ARBA00022989"/>
    </source>
</evidence>
<evidence type="ECO:0000256" key="2">
    <source>
        <dbReference type="ARBA" id="ARBA00008432"/>
    </source>
</evidence>
<gene>
    <name evidence="8" type="ORF">KUTeg_021573</name>
</gene>
<dbReference type="Proteomes" id="UP001217089">
    <property type="component" value="Unassembled WGS sequence"/>
</dbReference>
<evidence type="ECO:0000256" key="1">
    <source>
        <dbReference type="ARBA" id="ARBA00004141"/>
    </source>
</evidence>
<proteinExistence type="inferred from homology"/>